<feature type="domain" description="EGF-like" evidence="10">
    <location>
        <begin position="315"/>
        <end position="352"/>
    </location>
</feature>
<feature type="domain" description="Sushi" evidence="11">
    <location>
        <begin position="394"/>
        <end position="452"/>
    </location>
</feature>
<evidence type="ECO:0000256" key="3">
    <source>
        <dbReference type="ARBA" id="ARBA00022729"/>
    </source>
</evidence>
<evidence type="ECO:0000313" key="13">
    <source>
        <dbReference type="EMBL" id="CAC5390118.1"/>
    </source>
</evidence>
<keyword evidence="1" id="KW-0217">Developmental protein</keyword>
<feature type="disulfide bond" evidence="7">
    <location>
        <begin position="223"/>
        <end position="232"/>
    </location>
</feature>
<dbReference type="PROSITE" id="PS50923">
    <property type="entry name" value="SUSHI"/>
    <property type="match status" value="2"/>
</dbReference>
<keyword evidence="5 7" id="KW-1015">Disulfide bond</keyword>
<evidence type="ECO:0000259" key="11">
    <source>
        <dbReference type="PROSITE" id="PS50923"/>
    </source>
</evidence>
<dbReference type="SUPFAM" id="SSF57196">
    <property type="entry name" value="EGF/Laminin"/>
    <property type="match status" value="6"/>
</dbReference>
<dbReference type="GO" id="GO:0048646">
    <property type="term" value="P:anatomical structure formation involved in morphogenesis"/>
    <property type="evidence" value="ECO:0007669"/>
    <property type="project" value="UniProtKB-ARBA"/>
</dbReference>
<feature type="domain" description="Sushi" evidence="11">
    <location>
        <begin position="453"/>
        <end position="513"/>
    </location>
</feature>
<dbReference type="GO" id="GO:0001764">
    <property type="term" value="P:neuron migration"/>
    <property type="evidence" value="ECO:0007669"/>
    <property type="project" value="UniProtKB-ARBA"/>
</dbReference>
<dbReference type="GO" id="GO:0009887">
    <property type="term" value="P:animal organ morphogenesis"/>
    <property type="evidence" value="ECO:0007669"/>
    <property type="project" value="UniProtKB-ARBA"/>
</dbReference>
<feature type="disulfide bond" evidence="7">
    <location>
        <begin position="265"/>
        <end position="274"/>
    </location>
</feature>
<dbReference type="PROSITE" id="PS00022">
    <property type="entry name" value="EGF_1"/>
    <property type="match status" value="5"/>
</dbReference>
<evidence type="ECO:0000256" key="4">
    <source>
        <dbReference type="ARBA" id="ARBA00022737"/>
    </source>
</evidence>
<keyword evidence="8" id="KW-0768">Sushi</keyword>
<feature type="chain" id="PRO_5027116230" evidence="9">
    <location>
        <begin position="23"/>
        <end position="526"/>
    </location>
</feature>
<dbReference type="InterPro" id="IPR002889">
    <property type="entry name" value="WSC_carb-bd"/>
</dbReference>
<keyword evidence="3 9" id="KW-0732">Signal</keyword>
<dbReference type="FunFam" id="2.10.25.10:FF:000143">
    <property type="entry name" value="Protein crumbs 1"/>
    <property type="match status" value="1"/>
</dbReference>
<evidence type="ECO:0000259" key="10">
    <source>
        <dbReference type="PROSITE" id="PS50026"/>
    </source>
</evidence>
<dbReference type="GO" id="GO:0043005">
    <property type="term" value="C:neuron projection"/>
    <property type="evidence" value="ECO:0007669"/>
    <property type="project" value="UniProtKB-ARBA"/>
</dbReference>
<dbReference type="PANTHER" id="PTHR12916:SF4">
    <property type="entry name" value="UNINFLATABLE, ISOFORM C"/>
    <property type="match status" value="1"/>
</dbReference>
<evidence type="ECO:0000313" key="14">
    <source>
        <dbReference type="Proteomes" id="UP000507470"/>
    </source>
</evidence>
<dbReference type="SUPFAM" id="SSF57535">
    <property type="entry name" value="Complement control module/SCR domain"/>
    <property type="match status" value="2"/>
</dbReference>
<dbReference type="FunFam" id="2.10.25.10:FF:000172">
    <property type="entry name" value="FAT atypical cadherin 3"/>
    <property type="match status" value="1"/>
</dbReference>
<evidence type="ECO:0000256" key="9">
    <source>
        <dbReference type="SAM" id="SignalP"/>
    </source>
</evidence>
<feature type="domain" description="EGF-like" evidence="10">
    <location>
        <begin position="354"/>
        <end position="391"/>
    </location>
</feature>
<dbReference type="Pfam" id="PF00008">
    <property type="entry name" value="EGF"/>
    <property type="match status" value="6"/>
</dbReference>
<dbReference type="EMBL" id="CACVKT020004451">
    <property type="protein sequence ID" value="CAC5390118.1"/>
    <property type="molecule type" value="Genomic_DNA"/>
</dbReference>
<feature type="disulfide bond" evidence="7">
    <location>
        <begin position="303"/>
        <end position="312"/>
    </location>
</feature>
<evidence type="ECO:0000256" key="8">
    <source>
        <dbReference type="PROSITE-ProRule" id="PRU00302"/>
    </source>
</evidence>
<dbReference type="PANTHER" id="PTHR12916">
    <property type="entry name" value="CYTOCHROME C OXIDASE POLYPEPTIDE VIC-2"/>
    <property type="match status" value="1"/>
</dbReference>
<gene>
    <name evidence="13" type="ORF">MCOR_25234</name>
</gene>
<organism evidence="13 14">
    <name type="scientific">Mytilus coruscus</name>
    <name type="common">Sea mussel</name>
    <dbReference type="NCBI Taxonomy" id="42192"/>
    <lineage>
        <taxon>Eukaryota</taxon>
        <taxon>Metazoa</taxon>
        <taxon>Spiralia</taxon>
        <taxon>Lophotrochozoa</taxon>
        <taxon>Mollusca</taxon>
        <taxon>Bivalvia</taxon>
        <taxon>Autobranchia</taxon>
        <taxon>Pteriomorphia</taxon>
        <taxon>Mytilida</taxon>
        <taxon>Mytiloidea</taxon>
        <taxon>Mytilidae</taxon>
        <taxon>Mytilinae</taxon>
        <taxon>Mytilus</taxon>
    </lineage>
</organism>
<dbReference type="OrthoDB" id="6161811at2759"/>
<dbReference type="PROSITE" id="PS01186">
    <property type="entry name" value="EGF_2"/>
    <property type="match status" value="6"/>
</dbReference>
<dbReference type="SMART" id="SM00321">
    <property type="entry name" value="WSC"/>
    <property type="match status" value="1"/>
</dbReference>
<dbReference type="PROSITE" id="PS51212">
    <property type="entry name" value="WSC"/>
    <property type="match status" value="1"/>
</dbReference>
<dbReference type="FunFam" id="2.10.25.10:FF:000061">
    <property type="entry name" value="Delta-like protein"/>
    <property type="match status" value="1"/>
</dbReference>
<evidence type="ECO:0000256" key="5">
    <source>
        <dbReference type="ARBA" id="ARBA00023157"/>
    </source>
</evidence>
<feature type="domain" description="EGF-like" evidence="10">
    <location>
        <begin position="197"/>
        <end position="233"/>
    </location>
</feature>
<proteinExistence type="predicted"/>
<feature type="disulfide bond" evidence="7">
    <location>
        <begin position="185"/>
        <end position="194"/>
    </location>
</feature>
<dbReference type="PROSITE" id="PS01187">
    <property type="entry name" value="EGF_CA"/>
    <property type="match status" value="2"/>
</dbReference>
<protein>
    <submittedName>
        <fullName evidence="13">Uncharacterized protein</fullName>
    </submittedName>
</protein>
<dbReference type="GO" id="GO:0016358">
    <property type="term" value="P:dendrite development"/>
    <property type="evidence" value="ECO:0007669"/>
    <property type="project" value="UniProtKB-ARBA"/>
</dbReference>
<dbReference type="InterPro" id="IPR035976">
    <property type="entry name" value="Sushi/SCR/CCP_sf"/>
</dbReference>
<dbReference type="CDD" id="cd00033">
    <property type="entry name" value="CCP"/>
    <property type="match status" value="2"/>
</dbReference>
<keyword evidence="6" id="KW-0325">Glycoprotein</keyword>
<dbReference type="Gene3D" id="2.10.25.10">
    <property type="entry name" value="Laminin"/>
    <property type="match status" value="6"/>
</dbReference>
<accession>A0A6J8C154</accession>
<evidence type="ECO:0000256" key="2">
    <source>
        <dbReference type="ARBA" id="ARBA00022536"/>
    </source>
</evidence>
<dbReference type="FunFam" id="2.10.25.10:FF:000230">
    <property type="entry name" value="Delta-like protein"/>
    <property type="match status" value="1"/>
</dbReference>
<dbReference type="InterPro" id="IPR000152">
    <property type="entry name" value="EGF-type_Asp/Asn_hydroxyl_site"/>
</dbReference>
<dbReference type="InterPro" id="IPR000742">
    <property type="entry name" value="EGF"/>
</dbReference>
<dbReference type="CDD" id="cd00054">
    <property type="entry name" value="EGF_CA"/>
    <property type="match status" value="6"/>
</dbReference>
<feature type="disulfide bond" evidence="7">
    <location>
        <begin position="342"/>
        <end position="351"/>
    </location>
</feature>
<dbReference type="Proteomes" id="UP000507470">
    <property type="component" value="Unassembled WGS sequence"/>
</dbReference>
<evidence type="ECO:0000256" key="6">
    <source>
        <dbReference type="ARBA" id="ARBA00023180"/>
    </source>
</evidence>
<sequence length="526" mass="57726">MHSQLIIILFAFIVVNIGNVFSQRNRNRWRSRIKDAGSHSGGGIPDGRVRLKIPQRVLGYKFIGCLVDNRARMLDVKHEDRQMTIQKCAKLCSEFSFFGVQYSRQCFCGNSRGNKRVYRRRRRRECNFACAGNRRQSCGGRWRNTVYCKQLHFSYNRIATSTCASGPCKNGAVCIAKANGYNCICPAGFTDEYCSTDIDECEANPCQNSATCKDEINGYKCTCPDGYTGTNCESVIKSCRYGYNNPCKNGGTCKEDSVIGYSCSCPTGFTGKDCEINIDECEPNPCKNSGTCKDEINGHKCTCPDGYTGTNCESEIHGCGFDNPCTNGGTCKDSVNGYSCLCPTGFAGKNCQINIDDCGYINPCKNGGTCNDEVNGYTCSCATGFYGKTCRAKIPCREPDSVMDATTTIDTLEVGGTVTYVCDFGYLMSSGDSILTCRIGPFWEGTLPTCSVIRCKITGLNDYTFPSTTSDVLPTTQVSFTCKVGYKLPNGDSGQRECKLGGRWTAPLPACEDIDECLKALRNRYK</sequence>
<dbReference type="GO" id="GO:0005509">
    <property type="term" value="F:calcium ion binding"/>
    <property type="evidence" value="ECO:0007669"/>
    <property type="project" value="InterPro"/>
</dbReference>
<evidence type="ECO:0000256" key="1">
    <source>
        <dbReference type="ARBA" id="ARBA00022473"/>
    </source>
</evidence>
<feature type="disulfide bond" evidence="8">
    <location>
        <begin position="455"/>
        <end position="498"/>
    </location>
</feature>
<dbReference type="Gene3D" id="2.10.70.10">
    <property type="entry name" value="Complement Module, domain 1"/>
    <property type="match status" value="2"/>
</dbReference>
<feature type="disulfide bond" evidence="7">
    <location>
        <begin position="381"/>
        <end position="390"/>
    </location>
</feature>
<feature type="domain" description="EGF-like" evidence="10">
    <location>
        <begin position="159"/>
        <end position="195"/>
    </location>
</feature>
<dbReference type="GO" id="GO:0048667">
    <property type="term" value="P:cell morphogenesis involved in neuron differentiation"/>
    <property type="evidence" value="ECO:0007669"/>
    <property type="project" value="UniProtKB-ARBA"/>
</dbReference>
<dbReference type="InterPro" id="IPR018097">
    <property type="entry name" value="EGF_Ca-bd_CS"/>
</dbReference>
<dbReference type="InterPro" id="IPR000436">
    <property type="entry name" value="Sushi_SCR_CCP_dom"/>
</dbReference>
<dbReference type="SMART" id="SM00179">
    <property type="entry name" value="EGF_CA"/>
    <property type="match status" value="6"/>
</dbReference>
<reference evidence="13 14" key="1">
    <citation type="submission" date="2020-06" db="EMBL/GenBank/DDBJ databases">
        <authorList>
            <person name="Li R."/>
            <person name="Bekaert M."/>
        </authorList>
    </citation>
    <scope>NUCLEOTIDE SEQUENCE [LARGE SCALE GENOMIC DNA]</scope>
    <source>
        <strain evidence="14">wild</strain>
    </source>
</reference>
<dbReference type="SMART" id="SM00032">
    <property type="entry name" value="CCP"/>
    <property type="match status" value="2"/>
</dbReference>
<dbReference type="PROSITE" id="PS00010">
    <property type="entry name" value="ASX_HYDROXYL"/>
    <property type="match status" value="3"/>
</dbReference>
<dbReference type="PRINTS" id="PR00010">
    <property type="entry name" value="EGFBLOOD"/>
</dbReference>
<comment type="caution">
    <text evidence="7">Lacks conserved residue(s) required for the propagation of feature annotation.</text>
</comment>
<keyword evidence="4" id="KW-0677">Repeat</keyword>
<dbReference type="AlphaFoldDB" id="A0A6J8C154"/>
<evidence type="ECO:0000256" key="7">
    <source>
        <dbReference type="PROSITE-ProRule" id="PRU00076"/>
    </source>
</evidence>
<dbReference type="Pfam" id="PF01822">
    <property type="entry name" value="WSC"/>
    <property type="match status" value="1"/>
</dbReference>
<name>A0A6J8C154_MYTCO</name>
<dbReference type="SMART" id="SM00181">
    <property type="entry name" value="EGF"/>
    <property type="match status" value="6"/>
</dbReference>
<keyword evidence="14" id="KW-1185">Reference proteome</keyword>
<feature type="signal peptide" evidence="9">
    <location>
        <begin position="1"/>
        <end position="22"/>
    </location>
</feature>
<evidence type="ECO:0000259" key="12">
    <source>
        <dbReference type="PROSITE" id="PS51212"/>
    </source>
</evidence>
<feature type="domain" description="WSC" evidence="12">
    <location>
        <begin position="59"/>
        <end position="150"/>
    </location>
</feature>
<dbReference type="InterPro" id="IPR001881">
    <property type="entry name" value="EGF-like_Ca-bd_dom"/>
</dbReference>
<dbReference type="Pfam" id="PF00084">
    <property type="entry name" value="Sushi"/>
    <property type="match status" value="2"/>
</dbReference>
<dbReference type="GO" id="GO:0005886">
    <property type="term" value="C:plasma membrane"/>
    <property type="evidence" value="ECO:0007669"/>
    <property type="project" value="UniProtKB-ARBA"/>
</dbReference>
<dbReference type="PROSITE" id="PS50026">
    <property type="entry name" value="EGF_3"/>
    <property type="match status" value="6"/>
</dbReference>
<feature type="domain" description="EGF-like" evidence="10">
    <location>
        <begin position="277"/>
        <end position="313"/>
    </location>
</feature>
<keyword evidence="2 7" id="KW-0245">EGF-like domain</keyword>
<dbReference type="FunFam" id="2.10.25.10:FF:000031">
    <property type="entry name" value="neurogenic locus notch homolog protein 3"/>
    <property type="match status" value="1"/>
</dbReference>
<feature type="domain" description="EGF-like" evidence="10">
    <location>
        <begin position="235"/>
        <end position="275"/>
    </location>
</feature>
<dbReference type="FunFam" id="2.10.25.10:FF:000004">
    <property type="entry name" value="Neurogenic locus notch 1"/>
    <property type="match status" value="1"/>
</dbReference>
<dbReference type="GO" id="GO:0042063">
    <property type="term" value="P:gliogenesis"/>
    <property type="evidence" value="ECO:0007669"/>
    <property type="project" value="UniProtKB-ARBA"/>
</dbReference>